<organism evidence="2 3">
    <name type="scientific">Panagrolaimus superbus</name>
    <dbReference type="NCBI Taxonomy" id="310955"/>
    <lineage>
        <taxon>Eukaryota</taxon>
        <taxon>Metazoa</taxon>
        <taxon>Ecdysozoa</taxon>
        <taxon>Nematoda</taxon>
        <taxon>Chromadorea</taxon>
        <taxon>Rhabditida</taxon>
        <taxon>Tylenchina</taxon>
        <taxon>Panagrolaimomorpha</taxon>
        <taxon>Panagrolaimoidea</taxon>
        <taxon>Panagrolaimidae</taxon>
        <taxon>Panagrolaimus</taxon>
    </lineage>
</organism>
<proteinExistence type="predicted"/>
<evidence type="ECO:0000256" key="1">
    <source>
        <dbReference type="SAM" id="MobiDB-lite"/>
    </source>
</evidence>
<feature type="region of interest" description="Disordered" evidence="1">
    <location>
        <begin position="166"/>
        <end position="192"/>
    </location>
</feature>
<dbReference type="AlphaFoldDB" id="A0A914YVB9"/>
<reference evidence="3" key="1">
    <citation type="submission" date="2022-11" db="UniProtKB">
        <authorList>
            <consortium name="WormBaseParasite"/>
        </authorList>
    </citation>
    <scope>IDENTIFICATION</scope>
</reference>
<sequence length="192" mass="22168">MHILDSENNGYPHFAIQIPTVNFSSSATTTMNLTYPNVAAAHTVTTLPEEYNPNIPPPTLPNSLKAANFEEKKQKNDIPITPVQALLQQYSNEDKELPKSQVCYPDSKVREQHRRHIQRNGRRNTNELDDNYRKPLQFFNSTILTTKRRRSRSRSPHNQFQQLNQINFGRNSDDSKLKFSKSAANSDKIRFL</sequence>
<name>A0A914YVB9_9BILA</name>
<evidence type="ECO:0000313" key="3">
    <source>
        <dbReference type="WBParaSite" id="PSU_v2.g4087.t1"/>
    </source>
</evidence>
<dbReference type="Proteomes" id="UP000887577">
    <property type="component" value="Unplaced"/>
</dbReference>
<protein>
    <submittedName>
        <fullName evidence="3">Uncharacterized protein</fullName>
    </submittedName>
</protein>
<dbReference type="WBParaSite" id="PSU_v2.g4087.t1">
    <property type="protein sequence ID" value="PSU_v2.g4087.t1"/>
    <property type="gene ID" value="PSU_v2.g4087"/>
</dbReference>
<accession>A0A914YVB9</accession>
<keyword evidence="2" id="KW-1185">Reference proteome</keyword>
<evidence type="ECO:0000313" key="2">
    <source>
        <dbReference type="Proteomes" id="UP000887577"/>
    </source>
</evidence>